<proteinExistence type="predicted"/>
<feature type="region of interest" description="Disordered" evidence="1">
    <location>
        <begin position="46"/>
        <end position="73"/>
    </location>
</feature>
<keyword evidence="2" id="KW-0732">Signal</keyword>
<evidence type="ECO:0000256" key="1">
    <source>
        <dbReference type="SAM" id="MobiDB-lite"/>
    </source>
</evidence>
<dbReference type="AlphaFoldDB" id="A0A3P7ISX8"/>
<organism evidence="3 4">
    <name type="scientific">Strongylus vulgaris</name>
    <name type="common">Blood worm</name>
    <dbReference type="NCBI Taxonomy" id="40348"/>
    <lineage>
        <taxon>Eukaryota</taxon>
        <taxon>Metazoa</taxon>
        <taxon>Ecdysozoa</taxon>
        <taxon>Nematoda</taxon>
        <taxon>Chromadorea</taxon>
        <taxon>Rhabditida</taxon>
        <taxon>Rhabditina</taxon>
        <taxon>Rhabditomorpha</taxon>
        <taxon>Strongyloidea</taxon>
        <taxon>Strongylidae</taxon>
        <taxon>Strongylus</taxon>
    </lineage>
</organism>
<sequence length="137" mass="14452">MKLLVLLALVPLSVQNYVHSSGYGDNNPAQVQNTAVNSPPVNPQDYTANISPGNVGRPASSGGSQGGNRGGNGGAAFDLRKPFYFPRGAVFPGSHGMKVVGRELTGRVGFFKAAKSNLRINKTVFPKGSKLLNRIRS</sequence>
<reference evidence="3 4" key="1">
    <citation type="submission" date="2018-11" db="EMBL/GenBank/DDBJ databases">
        <authorList>
            <consortium name="Pathogen Informatics"/>
        </authorList>
    </citation>
    <scope>NUCLEOTIDE SEQUENCE [LARGE SCALE GENOMIC DNA]</scope>
</reference>
<dbReference type="EMBL" id="UYYB01009449">
    <property type="protein sequence ID" value="VDM68624.1"/>
    <property type="molecule type" value="Genomic_DNA"/>
</dbReference>
<gene>
    <name evidence="3" type="ORF">SVUK_LOCUS3622</name>
</gene>
<protein>
    <submittedName>
        <fullName evidence="3">Uncharacterized protein</fullName>
    </submittedName>
</protein>
<name>A0A3P7ISX8_STRVU</name>
<feature type="signal peptide" evidence="2">
    <location>
        <begin position="1"/>
        <end position="20"/>
    </location>
</feature>
<accession>A0A3P7ISX8</accession>
<dbReference type="Proteomes" id="UP000270094">
    <property type="component" value="Unassembled WGS sequence"/>
</dbReference>
<evidence type="ECO:0000313" key="3">
    <source>
        <dbReference type="EMBL" id="VDM68624.1"/>
    </source>
</evidence>
<evidence type="ECO:0000256" key="2">
    <source>
        <dbReference type="SAM" id="SignalP"/>
    </source>
</evidence>
<feature type="chain" id="PRO_5018147134" evidence="2">
    <location>
        <begin position="21"/>
        <end position="137"/>
    </location>
</feature>
<evidence type="ECO:0000313" key="4">
    <source>
        <dbReference type="Proteomes" id="UP000270094"/>
    </source>
</evidence>
<keyword evidence="4" id="KW-1185">Reference proteome</keyword>
<feature type="compositionally biased region" description="Gly residues" evidence="1">
    <location>
        <begin position="63"/>
        <end position="73"/>
    </location>
</feature>